<evidence type="ECO:0000256" key="4">
    <source>
        <dbReference type="ARBA" id="ARBA00012483"/>
    </source>
</evidence>
<evidence type="ECO:0000313" key="18">
    <source>
        <dbReference type="EMBL" id="ODV87272.1"/>
    </source>
</evidence>
<keyword evidence="10 15" id="KW-0833">Ubl conjugation pathway</keyword>
<evidence type="ECO:0000256" key="15">
    <source>
        <dbReference type="RuleBase" id="RU368018"/>
    </source>
</evidence>
<keyword evidence="19" id="KW-1185">Reference proteome</keyword>
<keyword evidence="6 15" id="KW-0808">Transferase</keyword>
<feature type="region of interest" description="Disordered" evidence="16">
    <location>
        <begin position="64"/>
        <end position="84"/>
    </location>
</feature>
<dbReference type="EC" id="2.3.2.27" evidence="4 15"/>
<accession>A0A1E4T6C2</accession>
<proteinExistence type="inferred from homology"/>
<dbReference type="InterPro" id="IPR014857">
    <property type="entry name" value="Nse1_RING_C4HC3-type"/>
</dbReference>
<dbReference type="AlphaFoldDB" id="A0A1E4T6C2"/>
<evidence type="ECO:0000256" key="10">
    <source>
        <dbReference type="ARBA" id="ARBA00022786"/>
    </source>
</evidence>
<keyword evidence="8 15" id="KW-0227">DNA damage</keyword>
<dbReference type="InterPro" id="IPR013083">
    <property type="entry name" value="Znf_RING/FYVE/PHD"/>
</dbReference>
<evidence type="ECO:0000259" key="17">
    <source>
        <dbReference type="Pfam" id="PF08746"/>
    </source>
</evidence>
<dbReference type="PANTHER" id="PTHR20973:SF0">
    <property type="entry name" value="NON-STRUCTURAL MAINTENANCE OF CHROMOSOMES ELEMENT 1 HOMOLOG"/>
    <property type="match status" value="1"/>
</dbReference>
<evidence type="ECO:0000256" key="12">
    <source>
        <dbReference type="ARBA" id="ARBA00023172"/>
    </source>
</evidence>
<dbReference type="InterPro" id="IPR011513">
    <property type="entry name" value="Nse1"/>
</dbReference>
<organism evidence="18 19">
    <name type="scientific">[Candida] arabinofermentans NRRL YB-2248</name>
    <dbReference type="NCBI Taxonomy" id="983967"/>
    <lineage>
        <taxon>Eukaryota</taxon>
        <taxon>Fungi</taxon>
        <taxon>Dikarya</taxon>
        <taxon>Ascomycota</taxon>
        <taxon>Saccharomycotina</taxon>
        <taxon>Pichiomycetes</taxon>
        <taxon>Pichiales</taxon>
        <taxon>Pichiaceae</taxon>
        <taxon>Ogataea</taxon>
        <taxon>Ogataea/Candida clade</taxon>
    </lineage>
</organism>
<evidence type="ECO:0000256" key="9">
    <source>
        <dbReference type="ARBA" id="ARBA00022771"/>
    </source>
</evidence>
<evidence type="ECO:0000256" key="3">
    <source>
        <dbReference type="ARBA" id="ARBA00010258"/>
    </source>
</evidence>
<comment type="similarity">
    <text evidence="3 15">Belongs to the NSE1 family.</text>
</comment>
<keyword evidence="11 15" id="KW-0862">Zinc</keyword>
<dbReference type="GO" id="GO:0000724">
    <property type="term" value="P:double-strand break repair via homologous recombination"/>
    <property type="evidence" value="ECO:0007669"/>
    <property type="project" value="TreeGrafter"/>
</dbReference>
<keyword evidence="9 15" id="KW-0863">Zinc-finger</keyword>
<comment type="function">
    <text evidence="15">Acts in a DNA repair pathway for removal of UV-induced DNA damage that is distinct from classical nucleotide excision repair and in repair of ionizing radiation damage. Functions in homologous recombination repair of DNA double strand breaks and in recovery of stalled replication forks.</text>
</comment>
<feature type="domain" description="Non-structural maintenance of chromosomes element 1 RING C4HC3-type" evidence="17">
    <location>
        <begin position="242"/>
        <end position="283"/>
    </location>
</feature>
<keyword evidence="7 15" id="KW-0479">Metal-binding</keyword>
<feature type="compositionally biased region" description="Basic and acidic residues" evidence="16">
    <location>
        <begin position="65"/>
        <end position="80"/>
    </location>
</feature>
<name>A0A1E4T6C2_9ASCO</name>
<evidence type="ECO:0000256" key="14">
    <source>
        <dbReference type="ARBA" id="ARBA00023242"/>
    </source>
</evidence>
<dbReference type="OrthoDB" id="185455at2759"/>
<evidence type="ECO:0000256" key="6">
    <source>
        <dbReference type="ARBA" id="ARBA00022679"/>
    </source>
</evidence>
<dbReference type="Proteomes" id="UP000094801">
    <property type="component" value="Unassembled WGS sequence"/>
</dbReference>
<dbReference type="PANTHER" id="PTHR20973">
    <property type="entry name" value="NON-SMC ELEMENT 1-RELATED"/>
    <property type="match status" value="1"/>
</dbReference>
<evidence type="ECO:0000256" key="8">
    <source>
        <dbReference type="ARBA" id="ARBA00022763"/>
    </source>
</evidence>
<dbReference type="EMBL" id="KV453848">
    <property type="protein sequence ID" value="ODV87272.1"/>
    <property type="molecule type" value="Genomic_DNA"/>
</dbReference>
<keyword evidence="13 15" id="KW-0234">DNA repair</keyword>
<dbReference type="Pfam" id="PF08746">
    <property type="entry name" value="zf-RING-like"/>
    <property type="match status" value="1"/>
</dbReference>
<evidence type="ECO:0000256" key="7">
    <source>
        <dbReference type="ARBA" id="ARBA00022723"/>
    </source>
</evidence>
<protein>
    <recommendedName>
        <fullName evidence="5 15">Non-structural maintenance of chromosomes element 1 homolog</fullName>
        <ecNumber evidence="4 15">2.3.2.27</ecNumber>
    </recommendedName>
</protein>
<comment type="catalytic activity">
    <reaction evidence="1 15">
        <text>S-ubiquitinyl-[E2 ubiquitin-conjugating enzyme]-L-cysteine + [acceptor protein]-L-lysine = [E2 ubiquitin-conjugating enzyme]-L-cysteine + N(6)-ubiquitinyl-[acceptor protein]-L-lysine.</text>
        <dbReference type="EC" id="2.3.2.27"/>
    </reaction>
</comment>
<reference evidence="19" key="1">
    <citation type="submission" date="2016-04" db="EMBL/GenBank/DDBJ databases">
        <title>Comparative genomics of biotechnologically important yeasts.</title>
        <authorList>
            <consortium name="DOE Joint Genome Institute"/>
            <person name="Riley R."/>
            <person name="Haridas S."/>
            <person name="Wolfe K.H."/>
            <person name="Lopes M.R."/>
            <person name="Hittinger C.T."/>
            <person name="Goker M."/>
            <person name="Salamov A."/>
            <person name="Wisecaver J."/>
            <person name="Long T.M."/>
            <person name="Aerts A.L."/>
            <person name="Barry K."/>
            <person name="Choi C."/>
            <person name="Clum A."/>
            <person name="Coughlan A.Y."/>
            <person name="Deshpande S."/>
            <person name="Douglass A.P."/>
            <person name="Hanson S.J."/>
            <person name="Klenk H.-P."/>
            <person name="Labutti K."/>
            <person name="Lapidus A."/>
            <person name="Lindquist E."/>
            <person name="Lipzen A."/>
            <person name="Meier-Kolthoff J.P."/>
            <person name="Ohm R.A."/>
            <person name="Otillar R.P."/>
            <person name="Pangilinan J."/>
            <person name="Peng Y."/>
            <person name="Rokas A."/>
            <person name="Rosa C.A."/>
            <person name="Scheuner C."/>
            <person name="Sibirny A.A."/>
            <person name="Slot J.C."/>
            <person name="Stielow J.B."/>
            <person name="Sun H."/>
            <person name="Kurtzman C.P."/>
            <person name="Blackwell M."/>
            <person name="Grigoriev I.V."/>
            <person name="Jeffries T.W."/>
        </authorList>
    </citation>
    <scope>NUCLEOTIDE SEQUENCE [LARGE SCALE GENOMIC DNA]</scope>
    <source>
        <strain evidence="19">NRRL YB-2248</strain>
    </source>
</reference>
<dbReference type="GO" id="GO:0061630">
    <property type="term" value="F:ubiquitin protein ligase activity"/>
    <property type="evidence" value="ECO:0007669"/>
    <property type="project" value="UniProtKB-EC"/>
</dbReference>
<dbReference type="STRING" id="983967.A0A1E4T6C2"/>
<dbReference type="Gene3D" id="3.90.1150.220">
    <property type="match status" value="1"/>
</dbReference>
<evidence type="ECO:0000313" key="19">
    <source>
        <dbReference type="Proteomes" id="UP000094801"/>
    </source>
</evidence>
<comment type="subcellular location">
    <subcellularLocation>
        <location evidence="2 15">Nucleus</location>
    </subcellularLocation>
</comment>
<gene>
    <name evidence="18" type="ORF">CANARDRAFT_26687</name>
</gene>
<dbReference type="Pfam" id="PF07574">
    <property type="entry name" value="SMC_Nse1"/>
    <property type="match status" value="1"/>
</dbReference>
<keyword evidence="12 15" id="KW-0233">DNA recombination</keyword>
<evidence type="ECO:0000256" key="11">
    <source>
        <dbReference type="ARBA" id="ARBA00022833"/>
    </source>
</evidence>
<dbReference type="InterPro" id="IPR036388">
    <property type="entry name" value="WH-like_DNA-bd_sf"/>
</dbReference>
<dbReference type="GO" id="GO:0030915">
    <property type="term" value="C:Smc5-Smc6 complex"/>
    <property type="evidence" value="ECO:0007669"/>
    <property type="project" value="UniProtKB-UniRule"/>
</dbReference>
<dbReference type="Gene3D" id="1.10.10.10">
    <property type="entry name" value="Winged helix-like DNA-binding domain superfamily/Winged helix DNA-binding domain"/>
    <property type="match status" value="1"/>
</dbReference>
<evidence type="ECO:0000256" key="5">
    <source>
        <dbReference type="ARBA" id="ARBA00019422"/>
    </source>
</evidence>
<dbReference type="GO" id="GO:0005634">
    <property type="term" value="C:nucleus"/>
    <property type="evidence" value="ECO:0007669"/>
    <property type="project" value="UniProtKB-SubCell"/>
</dbReference>
<sequence length="297" mass="33795">MEQPDTVSKEEYNDTHIALLQFLISVQCIDKTDLLVVYKQLHRASQLHALKQARASLEDGDFDAEELHSETSRQEDRDSNEQDDSEITLGELSLVISKINSQLKPLYLTVVESVDQDDDTRTHVILVNTKSSDSIKLTTSYTDKEIEIINKLIDEMFENPIRNGQLQYSIERYVAINIVKAQLGSLSEANDFLNKLVSSLWIELYNGKFTLGTRALVELKQFLYSKYEEKSKLTPNGTISKCAGCGEITTRGLSCSDRNCYVRFHKKCIELFATGHQTTICPNEECEVPLKSMEVFY</sequence>
<evidence type="ECO:0000256" key="13">
    <source>
        <dbReference type="ARBA" id="ARBA00023204"/>
    </source>
</evidence>
<comment type="subunit">
    <text evidence="15">Component of the Smc5-Smc6 complex.</text>
</comment>
<dbReference type="Gene3D" id="3.30.40.10">
    <property type="entry name" value="Zinc/RING finger domain, C3HC4 (zinc finger)"/>
    <property type="match status" value="1"/>
</dbReference>
<evidence type="ECO:0000256" key="1">
    <source>
        <dbReference type="ARBA" id="ARBA00000900"/>
    </source>
</evidence>
<evidence type="ECO:0000256" key="16">
    <source>
        <dbReference type="SAM" id="MobiDB-lite"/>
    </source>
</evidence>
<evidence type="ECO:0000256" key="2">
    <source>
        <dbReference type="ARBA" id="ARBA00004123"/>
    </source>
</evidence>
<dbReference type="GO" id="GO:0008270">
    <property type="term" value="F:zinc ion binding"/>
    <property type="evidence" value="ECO:0007669"/>
    <property type="project" value="UniProtKB-KW"/>
</dbReference>
<keyword evidence="14 15" id="KW-0539">Nucleus</keyword>